<dbReference type="InterPro" id="IPR020843">
    <property type="entry name" value="ER"/>
</dbReference>
<dbReference type="GO" id="GO:0004022">
    <property type="term" value="F:alcohol dehydrogenase (NAD+) activity"/>
    <property type="evidence" value="ECO:0007669"/>
    <property type="project" value="TreeGrafter"/>
</dbReference>
<keyword evidence="5" id="KW-0560">Oxidoreductase</keyword>
<evidence type="ECO:0000256" key="6">
    <source>
        <dbReference type="ARBA" id="ARBA00023027"/>
    </source>
</evidence>
<keyword evidence="3 7" id="KW-0479">Metal-binding</keyword>
<dbReference type="InterPro" id="IPR036291">
    <property type="entry name" value="NAD(P)-bd_dom_sf"/>
</dbReference>
<evidence type="ECO:0000256" key="7">
    <source>
        <dbReference type="RuleBase" id="RU361277"/>
    </source>
</evidence>
<dbReference type="PANTHER" id="PTHR42940">
    <property type="entry name" value="ALCOHOL DEHYDROGENASE 1-RELATED"/>
    <property type="match status" value="1"/>
</dbReference>
<protein>
    <submittedName>
        <fullName evidence="9">Alcohol dehydrogenase</fullName>
    </submittedName>
</protein>
<dbReference type="Pfam" id="PF00107">
    <property type="entry name" value="ADH_zinc_N"/>
    <property type="match status" value="1"/>
</dbReference>
<dbReference type="InterPro" id="IPR013149">
    <property type="entry name" value="ADH-like_C"/>
</dbReference>
<dbReference type="InterPro" id="IPR013154">
    <property type="entry name" value="ADH-like_N"/>
</dbReference>
<dbReference type="SUPFAM" id="SSF51735">
    <property type="entry name" value="NAD(P)-binding Rossmann-fold domains"/>
    <property type="match status" value="1"/>
</dbReference>
<dbReference type="Proteomes" id="UP000019471">
    <property type="component" value="Unassembled WGS sequence"/>
</dbReference>
<dbReference type="HOGENOM" id="CLU_026673_20_1_1"/>
<evidence type="ECO:0000313" key="9">
    <source>
        <dbReference type="EMBL" id="EXJ74238.1"/>
    </source>
</evidence>
<reference evidence="9 10" key="1">
    <citation type="submission" date="2013-03" db="EMBL/GenBank/DDBJ databases">
        <title>The Genome Sequence of Cladophialophora psammophila CBS 110553.</title>
        <authorList>
            <consortium name="The Broad Institute Genomics Platform"/>
            <person name="Cuomo C."/>
            <person name="de Hoog S."/>
            <person name="Gorbushina A."/>
            <person name="Walker B."/>
            <person name="Young S.K."/>
            <person name="Zeng Q."/>
            <person name="Gargeya S."/>
            <person name="Fitzgerald M."/>
            <person name="Haas B."/>
            <person name="Abouelleil A."/>
            <person name="Allen A.W."/>
            <person name="Alvarado L."/>
            <person name="Arachchi H.M."/>
            <person name="Berlin A.M."/>
            <person name="Chapman S.B."/>
            <person name="Gainer-Dewar J."/>
            <person name="Goldberg J."/>
            <person name="Griggs A."/>
            <person name="Gujja S."/>
            <person name="Hansen M."/>
            <person name="Howarth C."/>
            <person name="Imamovic A."/>
            <person name="Ireland A."/>
            <person name="Larimer J."/>
            <person name="McCowan C."/>
            <person name="Murphy C."/>
            <person name="Pearson M."/>
            <person name="Poon T.W."/>
            <person name="Priest M."/>
            <person name="Roberts A."/>
            <person name="Saif S."/>
            <person name="Shea T."/>
            <person name="Sisk P."/>
            <person name="Sykes S."/>
            <person name="Wortman J."/>
            <person name="Nusbaum C."/>
            <person name="Birren B."/>
        </authorList>
    </citation>
    <scope>NUCLEOTIDE SEQUENCE [LARGE SCALE GENOMIC DNA]</scope>
    <source>
        <strain evidence="9 10">CBS 110553</strain>
    </source>
</reference>
<keyword evidence="6" id="KW-0520">NAD</keyword>
<dbReference type="PROSITE" id="PS00059">
    <property type="entry name" value="ADH_ZINC"/>
    <property type="match status" value="1"/>
</dbReference>
<keyword evidence="10" id="KW-1185">Reference proteome</keyword>
<feature type="domain" description="Enoyl reductase (ER)" evidence="8">
    <location>
        <begin position="20"/>
        <end position="366"/>
    </location>
</feature>
<dbReference type="EMBL" id="AMGX01000003">
    <property type="protein sequence ID" value="EXJ74238.1"/>
    <property type="molecule type" value="Genomic_DNA"/>
</dbReference>
<dbReference type="Gene3D" id="3.90.180.10">
    <property type="entry name" value="Medium-chain alcohol dehydrogenases, catalytic domain"/>
    <property type="match status" value="1"/>
</dbReference>
<dbReference type="Pfam" id="PF08240">
    <property type="entry name" value="ADH_N"/>
    <property type="match status" value="1"/>
</dbReference>
<dbReference type="GeneID" id="19187265"/>
<dbReference type="RefSeq" id="XP_007741338.1">
    <property type="nucleotide sequence ID" value="XM_007743148.1"/>
</dbReference>
<dbReference type="PANTHER" id="PTHR42940:SF2">
    <property type="entry name" value="DEHYDROGENASE FAMILY OXIDOREDUCTASE, PUTATIVE (JCVI)-RELATED"/>
    <property type="match status" value="1"/>
</dbReference>
<comment type="caution">
    <text evidence="9">The sequence shown here is derived from an EMBL/GenBank/DDBJ whole genome shotgun (WGS) entry which is preliminary data.</text>
</comment>
<dbReference type="SUPFAM" id="SSF50129">
    <property type="entry name" value="GroES-like"/>
    <property type="match status" value="1"/>
</dbReference>
<comment type="cofactor">
    <cofactor evidence="1 7">
        <name>Zn(2+)</name>
        <dbReference type="ChEBI" id="CHEBI:29105"/>
    </cofactor>
</comment>
<dbReference type="eggNOG" id="KOG0023">
    <property type="taxonomic scope" value="Eukaryota"/>
</dbReference>
<evidence type="ECO:0000256" key="1">
    <source>
        <dbReference type="ARBA" id="ARBA00001947"/>
    </source>
</evidence>
<gene>
    <name evidence="9" type="ORF">A1O5_02534</name>
</gene>
<dbReference type="GO" id="GO:0008270">
    <property type="term" value="F:zinc ion binding"/>
    <property type="evidence" value="ECO:0007669"/>
    <property type="project" value="InterPro"/>
</dbReference>
<proteinExistence type="inferred from homology"/>
<dbReference type="InterPro" id="IPR011032">
    <property type="entry name" value="GroES-like_sf"/>
</dbReference>
<evidence type="ECO:0000259" key="8">
    <source>
        <dbReference type="SMART" id="SM00829"/>
    </source>
</evidence>
<accession>W9X212</accession>
<evidence type="ECO:0000256" key="5">
    <source>
        <dbReference type="ARBA" id="ARBA00023002"/>
    </source>
</evidence>
<evidence type="ECO:0000256" key="2">
    <source>
        <dbReference type="ARBA" id="ARBA00008072"/>
    </source>
</evidence>
<dbReference type="STRING" id="1182543.W9X212"/>
<dbReference type="SMART" id="SM00829">
    <property type="entry name" value="PKS_ER"/>
    <property type="match status" value="1"/>
</dbReference>
<comment type="similarity">
    <text evidence="2 7">Belongs to the zinc-containing alcohol dehydrogenase family.</text>
</comment>
<organism evidence="9 10">
    <name type="scientific">Cladophialophora psammophila CBS 110553</name>
    <dbReference type="NCBI Taxonomy" id="1182543"/>
    <lineage>
        <taxon>Eukaryota</taxon>
        <taxon>Fungi</taxon>
        <taxon>Dikarya</taxon>
        <taxon>Ascomycota</taxon>
        <taxon>Pezizomycotina</taxon>
        <taxon>Eurotiomycetes</taxon>
        <taxon>Chaetothyriomycetidae</taxon>
        <taxon>Chaetothyriales</taxon>
        <taxon>Herpotrichiellaceae</taxon>
        <taxon>Cladophialophora</taxon>
    </lineage>
</organism>
<dbReference type="AlphaFoldDB" id="W9X212"/>
<dbReference type="InterPro" id="IPR002328">
    <property type="entry name" value="ADH_Zn_CS"/>
</dbReference>
<dbReference type="FunFam" id="3.40.50.720:FF:000039">
    <property type="entry name" value="Alcohol dehydrogenase AdhP"/>
    <property type="match status" value="1"/>
</dbReference>
<evidence type="ECO:0000256" key="3">
    <source>
        <dbReference type="ARBA" id="ARBA00022723"/>
    </source>
</evidence>
<dbReference type="Gene3D" id="3.40.50.720">
    <property type="entry name" value="NAD(P)-binding Rossmann-like Domain"/>
    <property type="match status" value="1"/>
</dbReference>
<sequence length="370" mass="39732">MSTTIPKTQIAAWLEKPQPGARLQIRNDIEVPSPKEGEVLVKLEYSGFCHSDVHSIYGETPMSTDIAGHEGVGYVIQLGPNVPEEMMNSRVGIKSVHLTLFGNLNATGLSLTRGPRPWKDGSTAHATPARYVPIIPRHVQTRSTLGGEEYIVTPVKHATRIPAGLKSEIAAPLLCAGLTMYSALAKARLRPGDWVVFPGAGGGLGHLGVQIAAKRGYKVIAIDTGDSKKEMCMKLGASVFLDFKTDSVEGEVKRLTNGFGAHAVIVTVGSDAAYDQALKLLRNLGTLVCIGLPRSGLGLPISPFMMVVRSLTIVGSSVGTAQEMDELLEMAVKGEVKPEIAVFEFDEINDIMEKLARFEIGGRVVLRLPE</sequence>
<dbReference type="CDD" id="cd08297">
    <property type="entry name" value="CAD3"/>
    <property type="match status" value="1"/>
</dbReference>
<keyword evidence="4 7" id="KW-0862">Zinc</keyword>
<dbReference type="OrthoDB" id="1879366at2759"/>
<dbReference type="GO" id="GO:0005737">
    <property type="term" value="C:cytoplasm"/>
    <property type="evidence" value="ECO:0007669"/>
    <property type="project" value="TreeGrafter"/>
</dbReference>
<name>W9X212_9EURO</name>
<evidence type="ECO:0000313" key="10">
    <source>
        <dbReference type="Proteomes" id="UP000019471"/>
    </source>
</evidence>
<evidence type="ECO:0000256" key="4">
    <source>
        <dbReference type="ARBA" id="ARBA00022833"/>
    </source>
</evidence>